<protein>
    <submittedName>
        <fullName evidence="1">CsaA family protein</fullName>
    </submittedName>
</protein>
<evidence type="ECO:0000313" key="1">
    <source>
        <dbReference type="EMBL" id="TGK06823.1"/>
    </source>
</evidence>
<comment type="caution">
    <text evidence="1">The sequence shown here is derived from an EMBL/GenBank/DDBJ whole genome shotgun (WGS) entry which is preliminary data.</text>
</comment>
<evidence type="ECO:0000313" key="2">
    <source>
        <dbReference type="Proteomes" id="UP000297453"/>
    </source>
</evidence>
<gene>
    <name evidence="1" type="ORF">EHO59_01470</name>
</gene>
<dbReference type="EMBL" id="RQEP01000005">
    <property type="protein sequence ID" value="TGK06823.1"/>
    <property type="molecule type" value="Genomic_DNA"/>
</dbReference>
<dbReference type="Proteomes" id="UP000297453">
    <property type="component" value="Unassembled WGS sequence"/>
</dbReference>
<keyword evidence="2" id="KW-1185">Reference proteome</keyword>
<proteinExistence type="predicted"/>
<organism evidence="1 2">
    <name type="scientific">Leptospira semungkisensis</name>
    <dbReference type="NCBI Taxonomy" id="2484985"/>
    <lineage>
        <taxon>Bacteria</taxon>
        <taxon>Pseudomonadati</taxon>
        <taxon>Spirochaetota</taxon>
        <taxon>Spirochaetia</taxon>
        <taxon>Leptospirales</taxon>
        <taxon>Leptospiraceae</taxon>
        <taxon>Leptospira</taxon>
    </lineage>
</organism>
<accession>A0A4R9G5Z3</accession>
<dbReference type="AlphaFoldDB" id="A0A4R9G5Z3"/>
<reference evidence="1" key="1">
    <citation type="journal article" date="2019" name="PLoS Negl. Trop. Dis.">
        <title>Revisiting the worldwide diversity of Leptospira species in the environment.</title>
        <authorList>
            <person name="Vincent A.T."/>
            <person name="Schiettekatte O."/>
            <person name="Bourhy P."/>
            <person name="Veyrier F.J."/>
            <person name="Picardeau M."/>
        </authorList>
    </citation>
    <scope>NUCLEOTIDE SEQUENCE [LARGE SCALE GENOMIC DNA]</scope>
    <source>
        <strain evidence="1">SSS9</strain>
    </source>
</reference>
<dbReference type="InterPro" id="IPR012340">
    <property type="entry name" value="NA-bd_OB-fold"/>
</dbReference>
<sequence length="116" mass="12782">MMESTEYRNLVSEKPFADLDLRIGKVVGFELVLEHGEKAHRLILDFGGAVGVRKSSEALPSLGEERDLLSKQALCVLDYPSASIAKMRAQALFLGFMEDEGEFSNEDAIDFAQLAS</sequence>
<dbReference type="OrthoDB" id="9794564at2"/>
<dbReference type="RefSeq" id="WP_135584055.1">
    <property type="nucleotide sequence ID" value="NZ_RQEP01000005.1"/>
</dbReference>
<dbReference type="Gene3D" id="2.40.50.140">
    <property type="entry name" value="Nucleic acid-binding proteins"/>
    <property type="match status" value="1"/>
</dbReference>
<name>A0A4R9G5Z3_9LEPT</name>
<dbReference type="SUPFAM" id="SSF50249">
    <property type="entry name" value="Nucleic acid-binding proteins"/>
    <property type="match status" value="1"/>
</dbReference>